<name>A0A9P4NH17_9PEZI</name>
<keyword evidence="1" id="KW-0472">Membrane</keyword>
<accession>A0A9P4NH17</accession>
<sequence length="51" mass="5538">MPSCLSIIDPFVALMFRPDAPAINGLALTCVVHVTLAKEASKIMKERIVLL</sequence>
<evidence type="ECO:0000313" key="2">
    <source>
        <dbReference type="EMBL" id="KAF2421146.1"/>
    </source>
</evidence>
<feature type="transmembrane region" description="Helical" evidence="1">
    <location>
        <begin position="20"/>
        <end position="37"/>
    </location>
</feature>
<keyword evidence="1" id="KW-0812">Transmembrane</keyword>
<evidence type="ECO:0000256" key="1">
    <source>
        <dbReference type="SAM" id="Phobius"/>
    </source>
</evidence>
<gene>
    <name evidence="2" type="ORF">EJ08DRAFT_653561</name>
</gene>
<protein>
    <submittedName>
        <fullName evidence="2">Uncharacterized protein</fullName>
    </submittedName>
</protein>
<dbReference type="EMBL" id="MU007101">
    <property type="protein sequence ID" value="KAF2421146.1"/>
    <property type="molecule type" value="Genomic_DNA"/>
</dbReference>
<reference evidence="2" key="1">
    <citation type="journal article" date="2020" name="Stud. Mycol.">
        <title>101 Dothideomycetes genomes: a test case for predicting lifestyles and emergence of pathogens.</title>
        <authorList>
            <person name="Haridas S."/>
            <person name="Albert R."/>
            <person name="Binder M."/>
            <person name="Bloem J."/>
            <person name="Labutti K."/>
            <person name="Salamov A."/>
            <person name="Andreopoulos B."/>
            <person name="Baker S."/>
            <person name="Barry K."/>
            <person name="Bills G."/>
            <person name="Bluhm B."/>
            <person name="Cannon C."/>
            <person name="Castanera R."/>
            <person name="Culley D."/>
            <person name="Daum C."/>
            <person name="Ezra D."/>
            <person name="Gonzalez J."/>
            <person name="Henrissat B."/>
            <person name="Kuo A."/>
            <person name="Liang C."/>
            <person name="Lipzen A."/>
            <person name="Lutzoni F."/>
            <person name="Magnuson J."/>
            <person name="Mondo S."/>
            <person name="Nolan M."/>
            <person name="Ohm R."/>
            <person name="Pangilinan J."/>
            <person name="Park H.-J."/>
            <person name="Ramirez L."/>
            <person name="Alfaro M."/>
            <person name="Sun H."/>
            <person name="Tritt A."/>
            <person name="Yoshinaga Y."/>
            <person name="Zwiers L.-H."/>
            <person name="Turgeon B."/>
            <person name="Goodwin S."/>
            <person name="Spatafora J."/>
            <person name="Crous P."/>
            <person name="Grigoriev I."/>
        </authorList>
    </citation>
    <scope>NUCLEOTIDE SEQUENCE</scope>
    <source>
        <strain evidence="2">CBS 130266</strain>
    </source>
</reference>
<evidence type="ECO:0000313" key="3">
    <source>
        <dbReference type="Proteomes" id="UP000800235"/>
    </source>
</evidence>
<keyword evidence="3" id="KW-1185">Reference proteome</keyword>
<dbReference type="AlphaFoldDB" id="A0A9P4NH17"/>
<comment type="caution">
    <text evidence="2">The sequence shown here is derived from an EMBL/GenBank/DDBJ whole genome shotgun (WGS) entry which is preliminary data.</text>
</comment>
<proteinExistence type="predicted"/>
<dbReference type="Proteomes" id="UP000800235">
    <property type="component" value="Unassembled WGS sequence"/>
</dbReference>
<keyword evidence="1" id="KW-1133">Transmembrane helix</keyword>
<organism evidence="2 3">
    <name type="scientific">Tothia fuscella</name>
    <dbReference type="NCBI Taxonomy" id="1048955"/>
    <lineage>
        <taxon>Eukaryota</taxon>
        <taxon>Fungi</taxon>
        <taxon>Dikarya</taxon>
        <taxon>Ascomycota</taxon>
        <taxon>Pezizomycotina</taxon>
        <taxon>Dothideomycetes</taxon>
        <taxon>Pleosporomycetidae</taxon>
        <taxon>Venturiales</taxon>
        <taxon>Cylindrosympodiaceae</taxon>
        <taxon>Tothia</taxon>
    </lineage>
</organism>